<dbReference type="EMBL" id="BKBA01000008">
    <property type="protein sequence ID" value="GEQ13607.1"/>
    <property type="molecule type" value="Genomic_DNA"/>
</dbReference>
<organism evidence="2 3">
    <name type="scientific">Knoellia locipacati</name>
    <dbReference type="NCBI Taxonomy" id="882824"/>
    <lineage>
        <taxon>Bacteria</taxon>
        <taxon>Bacillati</taxon>
        <taxon>Actinomycetota</taxon>
        <taxon>Actinomycetes</taxon>
        <taxon>Micrococcales</taxon>
        <taxon>Intrasporangiaceae</taxon>
        <taxon>Knoellia</taxon>
    </lineage>
</organism>
<keyword evidence="1" id="KW-0472">Membrane</keyword>
<sequence length="69" mass="7659">MRELLTRRRSPRALLGVMVLAWVVTVGTLQVGDSAQDSWLRFPMALVMAVGLVVSAGCLLLFLVQSFRR</sequence>
<protein>
    <submittedName>
        <fullName evidence="2">Uncharacterized protein</fullName>
    </submittedName>
</protein>
<keyword evidence="3" id="KW-1185">Reference proteome</keyword>
<dbReference type="AlphaFoldDB" id="A0A512T060"/>
<evidence type="ECO:0000313" key="3">
    <source>
        <dbReference type="Proteomes" id="UP000321793"/>
    </source>
</evidence>
<comment type="caution">
    <text evidence="2">The sequence shown here is derived from an EMBL/GenBank/DDBJ whole genome shotgun (WGS) entry which is preliminary data.</text>
</comment>
<accession>A0A512T060</accession>
<dbReference type="RefSeq" id="WP_147064035.1">
    <property type="nucleotide sequence ID" value="NZ_BAABDN010000001.1"/>
</dbReference>
<feature type="transmembrane region" description="Helical" evidence="1">
    <location>
        <begin position="44"/>
        <end position="64"/>
    </location>
</feature>
<proteinExistence type="predicted"/>
<keyword evidence="1" id="KW-1133">Transmembrane helix</keyword>
<evidence type="ECO:0000313" key="2">
    <source>
        <dbReference type="EMBL" id="GEQ13607.1"/>
    </source>
</evidence>
<keyword evidence="1" id="KW-0812">Transmembrane</keyword>
<dbReference type="Proteomes" id="UP000321793">
    <property type="component" value="Unassembled WGS sequence"/>
</dbReference>
<evidence type="ECO:0000256" key="1">
    <source>
        <dbReference type="SAM" id="Phobius"/>
    </source>
</evidence>
<gene>
    <name evidence="2" type="ORF">KLO01_16540</name>
</gene>
<name>A0A512T060_9MICO</name>
<reference evidence="2 3" key="1">
    <citation type="submission" date="2019-07" db="EMBL/GenBank/DDBJ databases">
        <title>Whole genome shotgun sequence of Knoellia locipacati NBRC 109775.</title>
        <authorList>
            <person name="Hosoyama A."/>
            <person name="Uohara A."/>
            <person name="Ohji S."/>
            <person name="Ichikawa N."/>
        </authorList>
    </citation>
    <scope>NUCLEOTIDE SEQUENCE [LARGE SCALE GENOMIC DNA]</scope>
    <source>
        <strain evidence="2 3">NBRC 109775</strain>
    </source>
</reference>
<feature type="transmembrane region" description="Helical" evidence="1">
    <location>
        <begin position="12"/>
        <end position="32"/>
    </location>
</feature>